<reference evidence="2" key="1">
    <citation type="journal article" date="2019" name="Int. J. Syst. Evol. Microbiol.">
        <title>The Global Catalogue of Microorganisms (GCM) 10K type strain sequencing project: providing services to taxonomists for standard genome sequencing and annotation.</title>
        <authorList>
            <consortium name="The Broad Institute Genomics Platform"/>
            <consortium name="The Broad Institute Genome Sequencing Center for Infectious Disease"/>
            <person name="Wu L."/>
            <person name="Ma J."/>
        </authorList>
    </citation>
    <scope>NUCLEOTIDE SEQUENCE [LARGE SCALE GENOMIC DNA]</scope>
    <source>
        <strain evidence="2">CCUG 55608</strain>
    </source>
</reference>
<organism evidence="1 2">
    <name type="scientific">Larkinella insperata</name>
    <dbReference type="NCBI Taxonomy" id="332158"/>
    <lineage>
        <taxon>Bacteria</taxon>
        <taxon>Pseudomonadati</taxon>
        <taxon>Bacteroidota</taxon>
        <taxon>Cytophagia</taxon>
        <taxon>Cytophagales</taxon>
        <taxon>Spirosomataceae</taxon>
        <taxon>Larkinella</taxon>
    </lineage>
</organism>
<keyword evidence="2" id="KW-1185">Reference proteome</keyword>
<dbReference type="Proteomes" id="UP001597116">
    <property type="component" value="Unassembled WGS sequence"/>
</dbReference>
<proteinExistence type="predicted"/>
<sequence length="135" mass="15828">MSYQEIFESYKVMVCGYYSYKIRDIIQEAEEIVDRQIRGAMEVPRIIKWVNDEGERTVDTDMKYAGDLFTALVNRGYMDKKYEEVYRRLLNVRPSEVTLENRRTLLDEALDLLSAVKALRDEAYAVKGIDLPKES</sequence>
<protein>
    <submittedName>
        <fullName evidence="1">Uncharacterized protein</fullName>
    </submittedName>
</protein>
<gene>
    <name evidence="1" type="ORF">ACFQ4C_17975</name>
</gene>
<dbReference type="EMBL" id="JBHTLP010000011">
    <property type="protein sequence ID" value="MFD1143020.1"/>
    <property type="molecule type" value="Genomic_DNA"/>
</dbReference>
<evidence type="ECO:0000313" key="2">
    <source>
        <dbReference type="Proteomes" id="UP001597116"/>
    </source>
</evidence>
<accession>A0ABW3QH38</accession>
<comment type="caution">
    <text evidence="1">The sequence shown here is derived from an EMBL/GenBank/DDBJ whole genome shotgun (WGS) entry which is preliminary data.</text>
</comment>
<name>A0ABW3QH38_9BACT</name>
<evidence type="ECO:0000313" key="1">
    <source>
        <dbReference type="EMBL" id="MFD1143020.1"/>
    </source>
</evidence>
<dbReference type="RefSeq" id="WP_265990845.1">
    <property type="nucleotide sequence ID" value="NZ_CP110973.1"/>
</dbReference>